<feature type="signal peptide" evidence="1">
    <location>
        <begin position="1"/>
        <end position="19"/>
    </location>
</feature>
<dbReference type="InterPro" id="IPR032386">
    <property type="entry name" value="FlgT_M"/>
</dbReference>
<evidence type="ECO:0000259" key="3">
    <source>
        <dbReference type="Pfam" id="PF16539"/>
    </source>
</evidence>
<dbReference type="InterPro" id="IPR032388">
    <property type="entry name" value="FlgT_C"/>
</dbReference>
<dbReference type="RefSeq" id="WP_131482834.1">
    <property type="nucleotide sequence ID" value="NZ_SJDL01000026.1"/>
</dbReference>
<sequence length="396" mass="43117">MRRGILLLVGLLLSGAASAAWVQGTGQAVIVNGDMNAAREAARNAALRDAALQYEAQVSSQDTMENGVLTDSRLTVASRARARQVRVVEEQRRGNLLRLTIEADMSRGQQCAARDAAHLRKRVAITGFPILNPGDARMGRISDAGEVLPQQLLARLQDDNAVQVFGATQVQLFPDIANAPTQQRFDNSLTNVIQLAKELDVQFVVTGVIRDMSLADPTAWGTSLLDRMSRGLGAANRERQFVAELMVYDGFSGSPVYQKRFVTSGTWDEDMTAAVGFGSPAFNNTDYGKAVSAVIGEMEQAVNQALACQPFITRISRVDGQQVYLRSGATAGLRPGDKLQLYRSYQFFDSPGTTPELRDAEVTMTVNHVHPDFSSGLMPEQGGIKNLQRDDIAIIW</sequence>
<name>A0ABY1ZHL0_9GAMM</name>
<evidence type="ECO:0000256" key="1">
    <source>
        <dbReference type="SAM" id="SignalP"/>
    </source>
</evidence>
<gene>
    <name evidence="5" type="ORF">EZI54_15735</name>
</gene>
<protein>
    <recommendedName>
        <fullName evidence="7">Flagellar assembly protein T middle domain-containing protein</fullName>
    </recommendedName>
</protein>
<dbReference type="InterPro" id="IPR038165">
    <property type="entry name" value="FlgT_C_sf"/>
</dbReference>
<feature type="domain" description="Flagellar assembly protein T middle" evidence="3">
    <location>
        <begin position="116"/>
        <end position="276"/>
    </location>
</feature>
<evidence type="ECO:0000313" key="6">
    <source>
        <dbReference type="Proteomes" id="UP000313645"/>
    </source>
</evidence>
<dbReference type="EMBL" id="SJDL01000026">
    <property type="protein sequence ID" value="TBW52942.1"/>
    <property type="molecule type" value="Genomic_DNA"/>
</dbReference>
<dbReference type="Gene3D" id="3.40.50.10610">
    <property type="entry name" value="ABC-type transport auxiliary lipoprotein component"/>
    <property type="match status" value="1"/>
</dbReference>
<organism evidence="5 6">
    <name type="scientific">Marinobacter halodurans</name>
    <dbReference type="NCBI Taxonomy" id="2528979"/>
    <lineage>
        <taxon>Bacteria</taxon>
        <taxon>Pseudomonadati</taxon>
        <taxon>Pseudomonadota</taxon>
        <taxon>Gammaproteobacteria</taxon>
        <taxon>Pseudomonadales</taxon>
        <taxon>Marinobacteraceae</taxon>
        <taxon>Marinobacter</taxon>
    </lineage>
</organism>
<keyword evidence="1" id="KW-0732">Signal</keyword>
<comment type="caution">
    <text evidence="5">The sequence shown here is derived from an EMBL/GenBank/DDBJ whole genome shotgun (WGS) entry which is preliminary data.</text>
</comment>
<dbReference type="Pfam" id="PF16538">
    <property type="entry name" value="FlgT_C"/>
    <property type="match status" value="1"/>
</dbReference>
<reference evidence="5 6" key="1">
    <citation type="submission" date="2019-02" db="EMBL/GenBank/DDBJ databases">
        <title>Marinobacter halodurans sp. nov., a marine bacterium isolated from sea tidal flat.</title>
        <authorList>
            <person name="Yoo Y."/>
            <person name="Lee D.W."/>
            <person name="Kim B.S."/>
            <person name="Kim J.-J."/>
        </authorList>
    </citation>
    <scope>NUCLEOTIDE SEQUENCE [LARGE SCALE GENOMIC DNA]</scope>
    <source>
        <strain evidence="5 6">YJ-S3-2</strain>
    </source>
</reference>
<dbReference type="InterPro" id="IPR032370">
    <property type="entry name" value="FlgT_N"/>
</dbReference>
<proteinExistence type="predicted"/>
<evidence type="ECO:0008006" key="7">
    <source>
        <dbReference type="Google" id="ProtNLM"/>
    </source>
</evidence>
<accession>A0ABY1ZHL0</accession>
<dbReference type="Proteomes" id="UP000313645">
    <property type="component" value="Unassembled WGS sequence"/>
</dbReference>
<dbReference type="InterPro" id="IPR038180">
    <property type="entry name" value="FlgT_N_sf"/>
</dbReference>
<feature type="chain" id="PRO_5045305903" description="Flagellar assembly protein T middle domain-containing protein" evidence="1">
    <location>
        <begin position="20"/>
        <end position="396"/>
    </location>
</feature>
<feature type="domain" description="Flagellar assembly protein T N-terminal" evidence="4">
    <location>
        <begin position="20"/>
        <end position="106"/>
    </location>
</feature>
<evidence type="ECO:0000313" key="5">
    <source>
        <dbReference type="EMBL" id="TBW52942.1"/>
    </source>
</evidence>
<dbReference type="Gene3D" id="2.40.10.410">
    <property type="entry name" value="FlgT, C-terminal domain"/>
    <property type="match status" value="1"/>
</dbReference>
<dbReference type="Pfam" id="PF16548">
    <property type="entry name" value="FlgT_N"/>
    <property type="match status" value="1"/>
</dbReference>
<keyword evidence="6" id="KW-1185">Reference proteome</keyword>
<dbReference type="Pfam" id="PF16539">
    <property type="entry name" value="FlgT_M"/>
    <property type="match status" value="1"/>
</dbReference>
<feature type="domain" description="Flagellar assembly protein T C-terminal" evidence="2">
    <location>
        <begin position="320"/>
        <end position="394"/>
    </location>
</feature>
<evidence type="ECO:0000259" key="4">
    <source>
        <dbReference type="Pfam" id="PF16548"/>
    </source>
</evidence>
<dbReference type="Gene3D" id="3.30.1660.40">
    <property type="entry name" value="FlgT, N-terminal domain"/>
    <property type="match status" value="1"/>
</dbReference>
<evidence type="ECO:0000259" key="2">
    <source>
        <dbReference type="Pfam" id="PF16538"/>
    </source>
</evidence>